<organism evidence="2 3">
    <name type="scientific">Thiosulfatimonas sediminis</name>
    <dbReference type="NCBI Taxonomy" id="2675054"/>
    <lineage>
        <taxon>Bacteria</taxon>
        <taxon>Pseudomonadati</taxon>
        <taxon>Pseudomonadota</taxon>
        <taxon>Gammaproteobacteria</taxon>
        <taxon>Thiotrichales</taxon>
        <taxon>Piscirickettsiaceae</taxon>
        <taxon>Thiosulfatimonas</taxon>
    </lineage>
</organism>
<feature type="transmembrane region" description="Helical" evidence="1">
    <location>
        <begin position="125"/>
        <end position="142"/>
    </location>
</feature>
<dbReference type="AlphaFoldDB" id="A0A6F8PV03"/>
<keyword evidence="3" id="KW-1185">Reference proteome</keyword>
<feature type="transmembrane region" description="Helical" evidence="1">
    <location>
        <begin position="75"/>
        <end position="94"/>
    </location>
</feature>
<dbReference type="EMBL" id="AP021889">
    <property type="protein sequence ID" value="BBP45955.1"/>
    <property type="molecule type" value="Genomic_DNA"/>
</dbReference>
<evidence type="ECO:0000256" key="1">
    <source>
        <dbReference type="SAM" id="Phobius"/>
    </source>
</evidence>
<evidence type="ECO:0000313" key="2">
    <source>
        <dbReference type="EMBL" id="BBP45955.1"/>
    </source>
</evidence>
<dbReference type="KEGG" id="tse:THMIRHAS_13280"/>
<feature type="transmembrane region" description="Helical" evidence="1">
    <location>
        <begin position="100"/>
        <end position="118"/>
    </location>
</feature>
<evidence type="ECO:0000313" key="3">
    <source>
        <dbReference type="Proteomes" id="UP000501726"/>
    </source>
</evidence>
<accession>A0A6F8PV03</accession>
<keyword evidence="1" id="KW-0812">Transmembrane</keyword>
<dbReference type="Proteomes" id="UP000501726">
    <property type="component" value="Chromosome"/>
</dbReference>
<proteinExistence type="predicted"/>
<dbReference type="RefSeq" id="WP_173272119.1">
    <property type="nucleotide sequence ID" value="NZ_AP021889.1"/>
</dbReference>
<reference evidence="3" key="1">
    <citation type="submission" date="2019-11" db="EMBL/GenBank/DDBJ databases">
        <title>Isolation and characterization of two novel species in the genus Thiomicrorhabdus.</title>
        <authorList>
            <person name="Mochizuki J."/>
            <person name="Kojima H."/>
            <person name="Fukui M."/>
        </authorList>
    </citation>
    <scope>NUCLEOTIDE SEQUENCE [LARGE SCALE GENOMIC DNA]</scope>
    <source>
        <strain evidence="3">aks77</strain>
    </source>
</reference>
<sequence>MTIKADAQNIVNHLPDDASWEDLVKELYRQKKITLGLTDLEVVQNELSDADLNTIIARLKSSNSRPDDMRNTKTYTPGNAVTLGMIAGVIAILFSLVFPPISWVAAAVAITAGSFGVIRQEEKSWVPVLLALISLVPVINILT</sequence>
<keyword evidence="1" id="KW-1133">Transmembrane helix</keyword>
<keyword evidence="1" id="KW-0472">Membrane</keyword>
<name>A0A6F8PV03_9GAMM</name>
<protein>
    <submittedName>
        <fullName evidence="2">Uncharacterized protein</fullName>
    </submittedName>
</protein>
<gene>
    <name evidence="2" type="ORF">THMIRHAS_13280</name>
</gene>